<dbReference type="InterPro" id="IPR050090">
    <property type="entry name" value="Tyrosine_recombinase_XerCD"/>
</dbReference>
<dbReference type="PANTHER" id="PTHR30349:SF81">
    <property type="entry name" value="TYROSINE RECOMBINASE XERC"/>
    <property type="match status" value="1"/>
</dbReference>
<evidence type="ECO:0000313" key="4">
    <source>
        <dbReference type="Proteomes" id="UP000184357"/>
    </source>
</evidence>
<sequence>MAWTREPLTEPELDDLLDTADEHDLDHQVTIYTLAHTGLRANELAHLRDDWIDWQAERLRVPPAEGDWSPKTEHSARTIPLKHPGTVRRLRDYFSYHEAYDATRQTVTNRVKRVAAETDLRKKVTPHVLRHTYGTLIAARGATPQYIRQTMGHADLSSANDYLQYAGTQLDAEAEELW</sequence>
<dbReference type="SUPFAM" id="SSF56349">
    <property type="entry name" value="DNA breaking-rejoining enzymes"/>
    <property type="match status" value="1"/>
</dbReference>
<evidence type="ECO:0000256" key="1">
    <source>
        <dbReference type="ARBA" id="ARBA00023172"/>
    </source>
</evidence>
<protein>
    <submittedName>
        <fullName evidence="3">Integrase/recombinase XerD</fullName>
    </submittedName>
</protein>
<gene>
    <name evidence="3" type="ORF">SAMN05443636_1048</name>
</gene>
<dbReference type="PANTHER" id="PTHR30349">
    <property type="entry name" value="PHAGE INTEGRASE-RELATED"/>
    <property type="match status" value="1"/>
</dbReference>
<dbReference type="InterPro" id="IPR011010">
    <property type="entry name" value="DNA_brk_join_enz"/>
</dbReference>
<dbReference type="Proteomes" id="UP000184357">
    <property type="component" value="Unassembled WGS sequence"/>
</dbReference>
<dbReference type="EMBL" id="FQWV01000002">
    <property type="protein sequence ID" value="SHG77894.1"/>
    <property type="molecule type" value="Genomic_DNA"/>
</dbReference>
<dbReference type="InterPro" id="IPR002104">
    <property type="entry name" value="Integrase_catalytic"/>
</dbReference>
<dbReference type="AlphaFoldDB" id="A0A1M5MK69"/>
<dbReference type="Gene3D" id="1.10.443.10">
    <property type="entry name" value="Intergrase catalytic core"/>
    <property type="match status" value="1"/>
</dbReference>
<dbReference type="STRING" id="43928.SAMN05443636_1048"/>
<dbReference type="GO" id="GO:0006310">
    <property type="term" value="P:DNA recombination"/>
    <property type="evidence" value="ECO:0007669"/>
    <property type="project" value="UniProtKB-KW"/>
</dbReference>
<dbReference type="Pfam" id="PF00589">
    <property type="entry name" value="Phage_integrase"/>
    <property type="match status" value="1"/>
</dbReference>
<evidence type="ECO:0000259" key="2">
    <source>
        <dbReference type="PROSITE" id="PS51898"/>
    </source>
</evidence>
<evidence type="ECO:0000313" key="3">
    <source>
        <dbReference type="EMBL" id="SHG77894.1"/>
    </source>
</evidence>
<dbReference type="CDD" id="cd00397">
    <property type="entry name" value="DNA_BRE_C"/>
    <property type="match status" value="1"/>
</dbReference>
<name>A0A1M5MK69_9EURY</name>
<dbReference type="PROSITE" id="PS51898">
    <property type="entry name" value="TYR_RECOMBINASE"/>
    <property type="match status" value="1"/>
</dbReference>
<keyword evidence="1" id="KW-0233">DNA recombination</keyword>
<organism evidence="3 4">
    <name type="scientific">Halobaculum gomorrense</name>
    <dbReference type="NCBI Taxonomy" id="43928"/>
    <lineage>
        <taxon>Archaea</taxon>
        <taxon>Methanobacteriati</taxon>
        <taxon>Methanobacteriota</taxon>
        <taxon>Stenosarchaea group</taxon>
        <taxon>Halobacteria</taxon>
        <taxon>Halobacteriales</taxon>
        <taxon>Haloferacaceae</taxon>
        <taxon>Halobaculum</taxon>
    </lineage>
</organism>
<accession>A0A1M5MK69</accession>
<dbReference type="RefSeq" id="WP_073307334.1">
    <property type="nucleotide sequence ID" value="NZ_FQWV01000002.1"/>
</dbReference>
<dbReference type="GO" id="GO:0003677">
    <property type="term" value="F:DNA binding"/>
    <property type="evidence" value="ECO:0007669"/>
    <property type="project" value="InterPro"/>
</dbReference>
<dbReference type="InterPro" id="IPR013762">
    <property type="entry name" value="Integrase-like_cat_sf"/>
</dbReference>
<dbReference type="OrthoDB" id="142231at2157"/>
<reference evidence="3 4" key="1">
    <citation type="submission" date="2016-11" db="EMBL/GenBank/DDBJ databases">
        <authorList>
            <person name="Jaros S."/>
            <person name="Januszkiewicz K."/>
            <person name="Wedrychowicz H."/>
        </authorList>
    </citation>
    <scope>NUCLEOTIDE SEQUENCE [LARGE SCALE GENOMIC DNA]</scope>
    <source>
        <strain evidence="3 4">DSM 9297</strain>
    </source>
</reference>
<proteinExistence type="predicted"/>
<dbReference type="GO" id="GO:0015074">
    <property type="term" value="P:DNA integration"/>
    <property type="evidence" value="ECO:0007669"/>
    <property type="project" value="InterPro"/>
</dbReference>
<keyword evidence="4" id="KW-1185">Reference proteome</keyword>
<feature type="domain" description="Tyr recombinase" evidence="2">
    <location>
        <begin position="3"/>
        <end position="175"/>
    </location>
</feature>